<dbReference type="Proteomes" id="UP000181976">
    <property type="component" value="Unassembled WGS sequence"/>
</dbReference>
<evidence type="ECO:0000313" key="8">
    <source>
        <dbReference type="Proteomes" id="UP000181976"/>
    </source>
</evidence>
<evidence type="ECO:0000259" key="6">
    <source>
        <dbReference type="SMART" id="SM00813"/>
    </source>
</evidence>
<reference evidence="7 8" key="1">
    <citation type="submission" date="2016-10" db="EMBL/GenBank/DDBJ databases">
        <authorList>
            <person name="de Groot N.N."/>
        </authorList>
    </citation>
    <scope>NUCLEOTIDE SEQUENCE [LARGE SCALE GENOMIC DNA]</scope>
    <source>
        <strain evidence="7 8">DSM 19012</strain>
    </source>
</reference>
<name>A0A1I2A362_9BACT</name>
<protein>
    <recommendedName>
        <fullName evidence="3">non-reducing end alpha-L-arabinofuranosidase</fullName>
        <ecNumber evidence="3">3.2.1.55</ecNumber>
    </recommendedName>
</protein>
<dbReference type="Pfam" id="PF06964">
    <property type="entry name" value="Alpha-L-AF_C"/>
    <property type="match status" value="1"/>
</dbReference>
<dbReference type="SUPFAM" id="SSF75005">
    <property type="entry name" value="Arabinanase/levansucrase/invertase"/>
    <property type="match status" value="1"/>
</dbReference>
<dbReference type="GO" id="GO:0046556">
    <property type="term" value="F:alpha-L-arabinofuranosidase activity"/>
    <property type="evidence" value="ECO:0007669"/>
    <property type="project" value="UniProtKB-EC"/>
</dbReference>
<dbReference type="RefSeq" id="WP_010527235.1">
    <property type="nucleotide sequence ID" value="NZ_AFSL01000039.1"/>
</dbReference>
<proteinExistence type="inferred from homology"/>
<dbReference type="GO" id="GO:0046373">
    <property type="term" value="P:L-arabinose metabolic process"/>
    <property type="evidence" value="ECO:0007669"/>
    <property type="project" value="InterPro"/>
</dbReference>
<dbReference type="Gene3D" id="3.20.20.80">
    <property type="entry name" value="Glycosidases"/>
    <property type="match status" value="1"/>
</dbReference>
<feature type="domain" description="Alpha-L-arabinofuranosidase C-terminal" evidence="6">
    <location>
        <begin position="680"/>
        <end position="856"/>
    </location>
</feature>
<organism evidence="7 8">
    <name type="scientific">Thermophagus xiamenensis</name>
    <dbReference type="NCBI Taxonomy" id="385682"/>
    <lineage>
        <taxon>Bacteria</taxon>
        <taxon>Pseudomonadati</taxon>
        <taxon>Bacteroidota</taxon>
        <taxon>Bacteroidia</taxon>
        <taxon>Marinilabiliales</taxon>
        <taxon>Marinilabiliaceae</taxon>
        <taxon>Thermophagus</taxon>
    </lineage>
</organism>
<keyword evidence="8" id="KW-1185">Reference proteome</keyword>
<dbReference type="Pfam" id="PF22848">
    <property type="entry name" value="ASD1_dom"/>
    <property type="match status" value="1"/>
</dbReference>
<dbReference type="InterPro" id="IPR055133">
    <property type="entry name" value="BT_3657-like_N"/>
</dbReference>
<dbReference type="InParanoid" id="A0A1I2A362"/>
<dbReference type="InterPro" id="IPR023296">
    <property type="entry name" value="Glyco_hydro_beta-prop_sf"/>
</dbReference>
<evidence type="ECO:0000313" key="7">
    <source>
        <dbReference type="EMBL" id="SFE38249.1"/>
    </source>
</evidence>
<dbReference type="PANTHER" id="PTHR31776">
    <property type="entry name" value="ALPHA-L-ARABINOFURANOSIDASE 1"/>
    <property type="match status" value="1"/>
</dbReference>
<dbReference type="SUPFAM" id="SSF51445">
    <property type="entry name" value="(Trans)glycosidases"/>
    <property type="match status" value="1"/>
</dbReference>
<evidence type="ECO:0000256" key="5">
    <source>
        <dbReference type="ARBA" id="ARBA00022801"/>
    </source>
</evidence>
<accession>A0A1I2A362</accession>
<dbReference type="Gene3D" id="2.60.40.1180">
    <property type="entry name" value="Golgi alpha-mannosidase II"/>
    <property type="match status" value="1"/>
</dbReference>
<dbReference type="SUPFAM" id="SSF49785">
    <property type="entry name" value="Galactose-binding domain-like"/>
    <property type="match status" value="1"/>
</dbReference>
<gene>
    <name evidence="7" type="ORF">SAMN05444380_110104</name>
</gene>
<evidence type="ECO:0000256" key="4">
    <source>
        <dbReference type="ARBA" id="ARBA00022729"/>
    </source>
</evidence>
<dbReference type="STRING" id="385682.SAMN05444380_110104"/>
<dbReference type="SMART" id="SM00813">
    <property type="entry name" value="Alpha-L-AF_C"/>
    <property type="match status" value="1"/>
</dbReference>
<dbReference type="InterPro" id="IPR017853">
    <property type="entry name" value="GH"/>
</dbReference>
<dbReference type="InterPro" id="IPR010720">
    <property type="entry name" value="Alpha-L-AF_C"/>
</dbReference>
<sequence length="869" mass="98817">MKRLFFLTLTFSILFFIYNNVLASPPDSAYLFSYSTLKNGGRNGLHFAWSLDKKHWFAIGPEHSFLKSDYGAWGSQKRMFDPYLFFGPDGSWHCVWKVNDKDATFAYASSRDLIRWKPQVYPQLDFYGNCLLPVISYNHDNKNYVVSWWSHKGGNEGYYEVSTPDFIHYYSVKELAKEAFLNDRFTVKINNVEERGTIHKVPWSVIEKLINHQKLVSFNQQLYHETTDQDPQRFAGLEKVNANITVNLEDSKSISDKMIGVFFEDINYAADGGLYAELVQNRGFEYSPDDKKGRDPNWNSFYAWHLIGEHAVFSIDTVNPVHPNNPHYAVLRIEKPGALLSNEGFNGIALKAGENYDFSMFARSTTDKKIKVFVRLTDPDGNVVGQTTVNVRSSKWKKISAVIRSEKDLDNGRLELVPQSAGSINLDMVSLFPQNTFKGRKNGLRADLAQLIADINPKFVRFPGGCVAHGDGLDNIYRWKNTIGPLEVRKPQRNIWNYHQSMGLGFYEYFQFCEDIGAEPIPIVAAGVPCQNSSCGGAGQQGGIPLSDMDAYIQDILDLIEWANGDKKTKWGRIRAEAGHPEPFNLKYLGIGNEDLISHVFEERFRLIYNAVKEKYPDIVVIGTVGPFSEGSDYERGWEFAKEIGLPMVDEHYYQPPGWFIHNQDFYDKYDRSGPKVYLGEYAAHLPGRPQNIETALAEALYLTALERNGDVVVMASYAPLLAKESNTQWNPDLIYFNNSEVKPTVGYYIQKLFGQNSGNLYYFSDVNLSDERESVRKRFAVSVVRDGVSNDLIVKMVNLLPAKIEVHLKINGLDEFSSKASCIILAGHPDDTNARPQEKEITVSNNFDHLLPAYSFTVIRIPEIYIKN</sequence>
<keyword evidence="4" id="KW-0732">Signal</keyword>
<comment type="catalytic activity">
    <reaction evidence="1">
        <text>Hydrolysis of terminal non-reducing alpha-L-arabinofuranoside residues in alpha-L-arabinosides.</text>
        <dbReference type="EC" id="3.2.1.55"/>
    </reaction>
</comment>
<dbReference type="AlphaFoldDB" id="A0A1I2A362"/>
<dbReference type="InterPro" id="IPR008979">
    <property type="entry name" value="Galactose-bd-like_sf"/>
</dbReference>
<dbReference type="PANTHER" id="PTHR31776:SF26">
    <property type="entry name" value="SECRETED ARABINOSIDASE"/>
    <property type="match status" value="1"/>
</dbReference>
<dbReference type="Gene3D" id="2.115.10.20">
    <property type="entry name" value="Glycosyl hydrolase domain, family 43"/>
    <property type="match status" value="1"/>
</dbReference>
<dbReference type="EC" id="3.2.1.55" evidence="3"/>
<dbReference type="eggNOG" id="COG3534">
    <property type="taxonomic scope" value="Bacteria"/>
</dbReference>
<dbReference type="InterPro" id="IPR055235">
    <property type="entry name" value="ASD1_cat"/>
</dbReference>
<dbReference type="EMBL" id="FONA01000010">
    <property type="protein sequence ID" value="SFE38249.1"/>
    <property type="molecule type" value="Genomic_DNA"/>
</dbReference>
<comment type="similarity">
    <text evidence="2">Belongs to the glycosyl hydrolase 51 family.</text>
</comment>
<dbReference type="InterPro" id="IPR013780">
    <property type="entry name" value="Glyco_hydro_b"/>
</dbReference>
<evidence type="ECO:0000256" key="3">
    <source>
        <dbReference type="ARBA" id="ARBA00012670"/>
    </source>
</evidence>
<dbReference type="InterPro" id="IPR051563">
    <property type="entry name" value="Glycosyl_Hydrolase_51"/>
</dbReference>
<dbReference type="OrthoDB" id="9758333at2"/>
<keyword evidence="5" id="KW-0378">Hydrolase</keyword>
<evidence type="ECO:0000256" key="1">
    <source>
        <dbReference type="ARBA" id="ARBA00001462"/>
    </source>
</evidence>
<dbReference type="Gene3D" id="2.60.120.260">
    <property type="entry name" value="Galactose-binding domain-like"/>
    <property type="match status" value="1"/>
</dbReference>
<dbReference type="Pfam" id="PF22847">
    <property type="entry name" value="BT_3657-like_N"/>
    <property type="match status" value="1"/>
</dbReference>
<evidence type="ECO:0000256" key="2">
    <source>
        <dbReference type="ARBA" id="ARBA00007186"/>
    </source>
</evidence>
<dbReference type="FunFam" id="3.20.20.80:FF:000090">
    <property type="entry name" value="Alpha-L-arabinofuranosidase A"/>
    <property type="match status" value="1"/>
</dbReference>